<dbReference type="EMBL" id="FRCA01000002">
    <property type="protein sequence ID" value="SHL63637.1"/>
    <property type="molecule type" value="Genomic_DNA"/>
</dbReference>
<dbReference type="InterPro" id="IPR052353">
    <property type="entry name" value="Benzoxazolinone_Detox_Enz"/>
</dbReference>
<name>A0A1M7C8Y9_9GAMM</name>
<dbReference type="Pfam" id="PF03473">
    <property type="entry name" value="MOSC"/>
    <property type="match status" value="1"/>
</dbReference>
<evidence type="ECO:0000313" key="3">
    <source>
        <dbReference type="Proteomes" id="UP000184123"/>
    </source>
</evidence>
<dbReference type="PANTHER" id="PTHR30212">
    <property type="entry name" value="PROTEIN YIIM"/>
    <property type="match status" value="1"/>
</dbReference>
<dbReference type="Gene3D" id="2.40.33.20">
    <property type="entry name" value="PK beta-barrel domain-like"/>
    <property type="match status" value="1"/>
</dbReference>
<reference evidence="2 3" key="1">
    <citation type="submission" date="2016-11" db="EMBL/GenBank/DDBJ databases">
        <authorList>
            <person name="Jaros S."/>
            <person name="Januszkiewicz K."/>
            <person name="Wedrychowicz H."/>
        </authorList>
    </citation>
    <scope>NUCLEOTIDE SEQUENCE [LARGE SCALE GENOMIC DNA]</scope>
    <source>
        <strain evidence="2 3">DSM 4740</strain>
    </source>
</reference>
<protein>
    <submittedName>
        <fullName evidence="2">MOSC domain-containing protein YiiM</fullName>
    </submittedName>
</protein>
<dbReference type="STRING" id="44933.SAMN05660971_01008"/>
<dbReference type="GO" id="GO:0030170">
    <property type="term" value="F:pyridoxal phosphate binding"/>
    <property type="evidence" value="ECO:0007669"/>
    <property type="project" value="InterPro"/>
</dbReference>
<sequence>MIAMLIMSTESAPTQAIVTEPVVSEIHGPFVSQPQVLPGFGEESGIYKVAADEPEWLGRMGLTSDSQANMVQHGGVDRALCQYCADHYRDWSRRYPQTTAPFVSGENISTYGVSESDVRIGDVLRIGEALVQVTQPRKPCTKIDARIGVPGMARTLMLEARMGWLLRVLEEGWVPPRPTIEWVERGPEQWSVTSVVSHKLA</sequence>
<accession>A0A1M7C8Y9</accession>
<dbReference type="InterPro" id="IPR011037">
    <property type="entry name" value="Pyrv_Knase-like_insert_dom_sf"/>
</dbReference>
<dbReference type="PANTHER" id="PTHR30212:SF2">
    <property type="entry name" value="PROTEIN YIIM"/>
    <property type="match status" value="1"/>
</dbReference>
<feature type="domain" description="MOSC" evidence="1">
    <location>
        <begin position="49"/>
        <end position="183"/>
    </location>
</feature>
<evidence type="ECO:0000313" key="2">
    <source>
        <dbReference type="EMBL" id="SHL63637.1"/>
    </source>
</evidence>
<organism evidence="2 3">
    <name type="scientific">Halomonas cupida</name>
    <dbReference type="NCBI Taxonomy" id="44933"/>
    <lineage>
        <taxon>Bacteria</taxon>
        <taxon>Pseudomonadati</taxon>
        <taxon>Pseudomonadota</taxon>
        <taxon>Gammaproteobacteria</taxon>
        <taxon>Oceanospirillales</taxon>
        <taxon>Halomonadaceae</taxon>
        <taxon>Halomonas</taxon>
    </lineage>
</organism>
<dbReference type="GO" id="GO:0030151">
    <property type="term" value="F:molybdenum ion binding"/>
    <property type="evidence" value="ECO:0007669"/>
    <property type="project" value="InterPro"/>
</dbReference>
<dbReference type="AlphaFoldDB" id="A0A1M7C8Y9"/>
<evidence type="ECO:0000259" key="1">
    <source>
        <dbReference type="PROSITE" id="PS51340"/>
    </source>
</evidence>
<dbReference type="PROSITE" id="PS51340">
    <property type="entry name" value="MOSC"/>
    <property type="match status" value="1"/>
</dbReference>
<dbReference type="SUPFAM" id="SSF50800">
    <property type="entry name" value="PK beta-barrel domain-like"/>
    <property type="match status" value="1"/>
</dbReference>
<dbReference type="GO" id="GO:0003824">
    <property type="term" value="F:catalytic activity"/>
    <property type="evidence" value="ECO:0007669"/>
    <property type="project" value="InterPro"/>
</dbReference>
<dbReference type="Proteomes" id="UP000184123">
    <property type="component" value="Unassembled WGS sequence"/>
</dbReference>
<gene>
    <name evidence="2" type="ORF">SAMN05660971_01008</name>
</gene>
<proteinExistence type="predicted"/>
<dbReference type="InterPro" id="IPR005302">
    <property type="entry name" value="MoCF_Sase_C"/>
</dbReference>